<dbReference type="RefSeq" id="WP_029280213.1">
    <property type="nucleotide sequence ID" value="NZ_CP176757.1"/>
</dbReference>
<reference evidence="3 4" key="1">
    <citation type="journal article" date="2005" name="Int. J. Syst. Evol. Microbiol.">
        <title>Bacillus cibi sp. nov., isolated from jeotgal, a traditional Korean fermented seafood.</title>
        <authorList>
            <person name="Yoon J.H."/>
            <person name="Lee C.H."/>
            <person name="Oh T.K."/>
        </authorList>
    </citation>
    <scope>NUCLEOTIDE SEQUENCE [LARGE SCALE GENOMIC DNA]</scope>
    <source>
        <strain evidence="3 4">DSM 16189</strain>
    </source>
</reference>
<dbReference type="InterPro" id="IPR048402">
    <property type="entry name" value="YpeB_N"/>
</dbReference>
<organism evidence="3 4">
    <name type="scientific">Metabacillus indicus</name>
    <name type="common">Bacillus indicus</name>
    <dbReference type="NCBI Taxonomy" id="246786"/>
    <lineage>
        <taxon>Bacteria</taxon>
        <taxon>Bacillati</taxon>
        <taxon>Bacillota</taxon>
        <taxon>Bacilli</taxon>
        <taxon>Bacillales</taxon>
        <taxon>Bacillaceae</taxon>
        <taxon>Metabacillus</taxon>
    </lineage>
</organism>
<dbReference type="STRING" id="246786.GS18_0209685"/>
<dbReference type="Pfam" id="PF14620">
    <property type="entry name" value="YPEB_PepSY1-2"/>
    <property type="match status" value="1"/>
</dbReference>
<dbReference type="EMBL" id="JNVC02000004">
    <property type="protein sequence ID" value="KEZ53069.1"/>
    <property type="molecule type" value="Genomic_DNA"/>
</dbReference>
<evidence type="ECO:0000313" key="4">
    <source>
        <dbReference type="Proteomes" id="UP000028549"/>
    </source>
</evidence>
<proteinExistence type="predicted"/>
<dbReference type="InterPro" id="IPR014239">
    <property type="entry name" value="YpeB_PepSY1-2"/>
</dbReference>
<evidence type="ECO:0000259" key="1">
    <source>
        <dbReference type="Pfam" id="PF14620"/>
    </source>
</evidence>
<comment type="caution">
    <text evidence="3">The sequence shown here is derived from an EMBL/GenBank/DDBJ whole genome shotgun (WGS) entry which is preliminary data.</text>
</comment>
<dbReference type="GO" id="GO:0009847">
    <property type="term" value="P:spore germination"/>
    <property type="evidence" value="ECO:0007669"/>
    <property type="project" value="InterPro"/>
</dbReference>
<protein>
    <submittedName>
        <fullName evidence="3">Sporulation protein</fullName>
    </submittedName>
</protein>
<feature type="domain" description="Sporulation protein YpeB PepSY1 and PepSY2" evidence="1">
    <location>
        <begin position="180"/>
        <end position="371"/>
    </location>
</feature>
<dbReference type="Pfam" id="PF20769">
    <property type="entry name" value="YPEB_N"/>
    <property type="match status" value="1"/>
</dbReference>
<evidence type="ECO:0000259" key="2">
    <source>
        <dbReference type="Pfam" id="PF20769"/>
    </source>
</evidence>
<name>A0A084H0F7_METID</name>
<accession>A0A084H0F7</accession>
<gene>
    <name evidence="3" type="ORF">GS18_0209685</name>
</gene>
<sequence length="447" mass="50646">MIRGILIAILTIGVVGTAYWGYKEHQEKNAVLIHAENNYQRAFHDLTYQVDQLHDKIGATLAMNSRKSLSPGLVEVWRITSEAHSDVGQLPLTLLPFNKTEEFLASISDFSYRTAVRDLDKEPLSDQEYATLKQLYAKSEDIQKELRNVQHMVIDNNLRWMDVELALAAGEEKQDNTIINGFKTVEKNVNAYSSTDFDPSFTSVKKEEEGFNHLKGKVITEKEVPKIVEKFVPGSTGNMKVTPNGKGSPLEFYSVSVNDPKKKSEIYLDITKKGGYPIWLLQNRKVAQPKISLNEASNNAAKFLKDQGFSDLILYESAQFENIGIFSFVSVYENVRLYPDAIRMKVALDDGKVIGFSARDYLASHRKREIPKAKLSTEEAKGFVNPNLMVQEDRLAIITNELGEEVLCYEFLGTMENDTYRIFVNAEDGSEEKVEKLDNSEPIYQEI</sequence>
<dbReference type="NCBIfam" id="TIGR02889">
    <property type="entry name" value="spore_YpeB"/>
    <property type="match status" value="1"/>
</dbReference>
<feature type="domain" description="Sporulation protein YpeB N-terminal" evidence="2">
    <location>
        <begin position="27"/>
        <end position="162"/>
    </location>
</feature>
<evidence type="ECO:0000313" key="3">
    <source>
        <dbReference type="EMBL" id="KEZ53069.1"/>
    </source>
</evidence>
<dbReference type="OrthoDB" id="2372097at2"/>
<dbReference type="Proteomes" id="UP000028549">
    <property type="component" value="Unassembled WGS sequence"/>
</dbReference>
<keyword evidence="4" id="KW-1185">Reference proteome</keyword>
<dbReference type="AlphaFoldDB" id="A0A084H0F7"/>